<accession>A0A2M6WH01</accession>
<dbReference type="CDD" id="cd12797">
    <property type="entry name" value="M23_peptidase"/>
    <property type="match status" value="1"/>
</dbReference>
<sequence>MKLVAHTLLIVTIISAALVGGAVLRGISYTKNIPVAQVHEITMEKESSVEKEIPKDELVVEESESQPKLEPKIAEEPVVKIESTLNLSSNKVLQGETLIIEAKGTIKNATLNGNPLTFSDIVGKQIAVIGFDTRATTGELIFRYTIENGEITMPITLAPKQYPVTKIVIPQELMDQGVTTGDLVTSIVQTDNVTLADILKKRTDFYYFTEPFVEPLDRWIDVGGFGNVREDQNGAIRHLGVDLDGAIGDPVYATNRGEILFAGDLQNYGNSIVIDHGLGIFSIYLHLSKISAEKGGVVERGEVIGDVGNTGAYTLEPHLHLGIKIGTNSVNPKNFIETFNKLLN</sequence>
<dbReference type="Gene3D" id="2.70.70.10">
    <property type="entry name" value="Glucose Permease (Domain IIA)"/>
    <property type="match status" value="1"/>
</dbReference>
<dbReference type="Pfam" id="PF01551">
    <property type="entry name" value="Peptidase_M23"/>
    <property type="match status" value="1"/>
</dbReference>
<dbReference type="EMBL" id="PFBA01000035">
    <property type="protein sequence ID" value="PIT92068.1"/>
    <property type="molecule type" value="Genomic_DNA"/>
</dbReference>
<proteinExistence type="predicted"/>
<dbReference type="GO" id="GO:0004222">
    <property type="term" value="F:metalloendopeptidase activity"/>
    <property type="evidence" value="ECO:0007669"/>
    <property type="project" value="TreeGrafter"/>
</dbReference>
<dbReference type="InterPro" id="IPR016047">
    <property type="entry name" value="M23ase_b-sheet_dom"/>
</dbReference>
<evidence type="ECO:0000313" key="3">
    <source>
        <dbReference type="Proteomes" id="UP000228635"/>
    </source>
</evidence>
<evidence type="ECO:0000259" key="1">
    <source>
        <dbReference type="Pfam" id="PF01551"/>
    </source>
</evidence>
<dbReference type="PANTHER" id="PTHR21666:SF270">
    <property type="entry name" value="MUREIN HYDROLASE ACTIVATOR ENVC"/>
    <property type="match status" value="1"/>
</dbReference>
<dbReference type="InterPro" id="IPR011055">
    <property type="entry name" value="Dup_hybrid_motif"/>
</dbReference>
<dbReference type="Proteomes" id="UP000228635">
    <property type="component" value="Unassembled WGS sequence"/>
</dbReference>
<dbReference type="PANTHER" id="PTHR21666">
    <property type="entry name" value="PEPTIDASE-RELATED"/>
    <property type="match status" value="1"/>
</dbReference>
<dbReference type="AlphaFoldDB" id="A0A2M6WH01"/>
<gene>
    <name evidence="2" type="ORF">COU08_04410</name>
</gene>
<reference evidence="3" key="1">
    <citation type="submission" date="2017-09" db="EMBL/GenBank/DDBJ databases">
        <title>Depth-based differentiation of microbial function through sediment-hosted aquifers and enrichment of novel symbionts in the deep terrestrial subsurface.</title>
        <authorList>
            <person name="Probst A.J."/>
            <person name="Ladd B."/>
            <person name="Jarett J.K."/>
            <person name="Geller-Mcgrath D.E."/>
            <person name="Sieber C.M.K."/>
            <person name="Emerson J.B."/>
            <person name="Anantharaman K."/>
            <person name="Thomas B.C."/>
            <person name="Malmstrom R."/>
            <person name="Stieglmeier M."/>
            <person name="Klingl A."/>
            <person name="Woyke T."/>
            <person name="Ryan C.M."/>
            <person name="Banfield J.F."/>
        </authorList>
    </citation>
    <scope>NUCLEOTIDE SEQUENCE [LARGE SCALE GENOMIC DNA]</scope>
</reference>
<comment type="caution">
    <text evidence="2">The sequence shown here is derived from an EMBL/GenBank/DDBJ whole genome shotgun (WGS) entry which is preliminary data.</text>
</comment>
<name>A0A2M6WH01_9BACT</name>
<organism evidence="2 3">
    <name type="scientific">Candidatus Harrisonbacteria bacterium CG10_big_fil_rev_8_21_14_0_10_42_17</name>
    <dbReference type="NCBI Taxonomy" id="1974584"/>
    <lineage>
        <taxon>Bacteria</taxon>
        <taxon>Candidatus Harrisoniibacteriota</taxon>
    </lineage>
</organism>
<feature type="domain" description="M23ase beta-sheet core" evidence="1">
    <location>
        <begin position="238"/>
        <end position="332"/>
    </location>
</feature>
<dbReference type="InterPro" id="IPR050570">
    <property type="entry name" value="Cell_wall_metabolism_enzyme"/>
</dbReference>
<protein>
    <recommendedName>
        <fullName evidence="1">M23ase beta-sheet core domain-containing protein</fullName>
    </recommendedName>
</protein>
<dbReference type="SUPFAM" id="SSF51261">
    <property type="entry name" value="Duplicated hybrid motif"/>
    <property type="match status" value="1"/>
</dbReference>
<evidence type="ECO:0000313" key="2">
    <source>
        <dbReference type="EMBL" id="PIT92068.1"/>
    </source>
</evidence>